<name>A0A7W6VE51_RHIET</name>
<accession>A0A7W6VE51</accession>
<reference evidence="4 5" key="1">
    <citation type="submission" date="2020-08" db="EMBL/GenBank/DDBJ databases">
        <title>Genomic Encyclopedia of Type Strains, Phase IV (KMG-V): Genome sequencing to study the core and pangenomes of soil and plant-associated prokaryotes.</title>
        <authorList>
            <person name="Whitman W."/>
        </authorList>
    </citation>
    <scope>NUCLEOTIDE SEQUENCE [LARGE SCALE GENOMIC DNA]</scope>
    <source>
        <strain evidence="2 5">SEMIA 471</strain>
        <strain evidence="3 4">SEMIA 489</strain>
    </source>
</reference>
<dbReference type="AlphaFoldDB" id="A0A7W6VE51"/>
<evidence type="ECO:0000313" key="2">
    <source>
        <dbReference type="EMBL" id="MBB4481624.1"/>
    </source>
</evidence>
<sequence length="126" mass="13936">MTTIFCSTVLSSAAASGVVAGALCAKDCETGRTAATAVQTNRTERQCRTIITYPLMMITGLAGRGASNARWAGWAIADKTAQKSAFFLPHKKHEKHCQHNRPIYVEYYFQVLMIFRDVAQLQRNPP</sequence>
<protein>
    <recommendedName>
        <fullName evidence="6">Secreted protein</fullName>
    </recommendedName>
</protein>
<feature type="chain" id="PRO_5036405060" description="Secreted protein" evidence="1">
    <location>
        <begin position="26"/>
        <end position="126"/>
    </location>
</feature>
<proteinExistence type="predicted"/>
<dbReference type="Proteomes" id="UP000557344">
    <property type="component" value="Unassembled WGS sequence"/>
</dbReference>
<dbReference type="EMBL" id="JACIID010000009">
    <property type="protein sequence ID" value="MBB4537453.1"/>
    <property type="molecule type" value="Genomic_DNA"/>
</dbReference>
<evidence type="ECO:0008006" key="6">
    <source>
        <dbReference type="Google" id="ProtNLM"/>
    </source>
</evidence>
<dbReference type="EMBL" id="JACIHU010000009">
    <property type="protein sequence ID" value="MBB4481624.1"/>
    <property type="molecule type" value="Genomic_DNA"/>
</dbReference>
<dbReference type="Proteomes" id="UP000523431">
    <property type="component" value="Unassembled WGS sequence"/>
</dbReference>
<evidence type="ECO:0000313" key="4">
    <source>
        <dbReference type="Proteomes" id="UP000523431"/>
    </source>
</evidence>
<evidence type="ECO:0000256" key="1">
    <source>
        <dbReference type="SAM" id="SignalP"/>
    </source>
</evidence>
<gene>
    <name evidence="2" type="ORF">GGE46_004222</name>
    <name evidence="3" type="ORF">GGE57_004219</name>
</gene>
<feature type="signal peptide" evidence="1">
    <location>
        <begin position="1"/>
        <end position="25"/>
    </location>
</feature>
<organism evidence="2 5">
    <name type="scientific">Rhizobium etli</name>
    <dbReference type="NCBI Taxonomy" id="29449"/>
    <lineage>
        <taxon>Bacteria</taxon>
        <taxon>Pseudomonadati</taxon>
        <taxon>Pseudomonadota</taxon>
        <taxon>Alphaproteobacteria</taxon>
        <taxon>Hyphomicrobiales</taxon>
        <taxon>Rhizobiaceae</taxon>
        <taxon>Rhizobium/Agrobacterium group</taxon>
        <taxon>Rhizobium</taxon>
    </lineage>
</organism>
<comment type="caution">
    <text evidence="2">The sequence shown here is derived from an EMBL/GenBank/DDBJ whole genome shotgun (WGS) entry which is preliminary data.</text>
</comment>
<keyword evidence="1" id="KW-0732">Signal</keyword>
<evidence type="ECO:0000313" key="3">
    <source>
        <dbReference type="EMBL" id="MBB4537453.1"/>
    </source>
</evidence>
<evidence type="ECO:0000313" key="5">
    <source>
        <dbReference type="Proteomes" id="UP000557344"/>
    </source>
</evidence>